<dbReference type="InterPro" id="IPR029062">
    <property type="entry name" value="Class_I_gatase-like"/>
</dbReference>
<reference evidence="1 2" key="1">
    <citation type="submission" date="2023-06" db="EMBL/GenBank/DDBJ databases">
        <title>SYSU T0a273.</title>
        <authorList>
            <person name="Gao L."/>
            <person name="Fang B.-Z."/>
            <person name="Li W.-J."/>
        </authorList>
    </citation>
    <scope>NUCLEOTIDE SEQUENCE [LARGE SCALE GENOMIC DNA]</scope>
    <source>
        <strain evidence="1 2">SYSU T0a273</strain>
    </source>
</reference>
<comment type="caution">
    <text evidence="1">The sequence shown here is derived from an EMBL/GenBank/DDBJ whole genome shotgun (WGS) entry which is preliminary data.</text>
</comment>
<dbReference type="InterPro" id="IPR011697">
    <property type="entry name" value="Peptidase_C26"/>
</dbReference>
<protein>
    <submittedName>
        <fullName evidence="1">Gamma-glutamyl-gamma-aminobutyrate hydrolase family protein</fullName>
    </submittedName>
</protein>
<organism evidence="1 2">
    <name type="scientific">Demequina lignilytica</name>
    <dbReference type="NCBI Taxonomy" id="3051663"/>
    <lineage>
        <taxon>Bacteria</taxon>
        <taxon>Bacillati</taxon>
        <taxon>Actinomycetota</taxon>
        <taxon>Actinomycetes</taxon>
        <taxon>Micrococcales</taxon>
        <taxon>Demequinaceae</taxon>
        <taxon>Demequina</taxon>
    </lineage>
</organism>
<name>A0AB35MDZ0_9MICO</name>
<keyword evidence="1" id="KW-0378">Hydrolase</keyword>
<accession>A0AB35MDZ0</accession>
<dbReference type="GO" id="GO:0006598">
    <property type="term" value="P:polyamine catabolic process"/>
    <property type="evidence" value="ECO:0007669"/>
    <property type="project" value="TreeGrafter"/>
</dbReference>
<dbReference type="RefSeq" id="WP_301152096.1">
    <property type="nucleotide sequence ID" value="NZ_JAUHPZ010000001.1"/>
</dbReference>
<dbReference type="CDD" id="cd01745">
    <property type="entry name" value="GATase1_2"/>
    <property type="match status" value="1"/>
</dbReference>
<dbReference type="Proteomes" id="UP001172756">
    <property type="component" value="Unassembled WGS sequence"/>
</dbReference>
<dbReference type="InterPro" id="IPR044668">
    <property type="entry name" value="PuuD-like"/>
</dbReference>
<dbReference type="PANTHER" id="PTHR43235">
    <property type="entry name" value="GLUTAMINE AMIDOTRANSFERASE PB2B2.05-RELATED"/>
    <property type="match status" value="1"/>
</dbReference>
<dbReference type="Gene3D" id="3.40.50.880">
    <property type="match status" value="1"/>
</dbReference>
<dbReference type="PROSITE" id="PS51273">
    <property type="entry name" value="GATASE_TYPE_1"/>
    <property type="match status" value="1"/>
</dbReference>
<dbReference type="Pfam" id="PF07722">
    <property type="entry name" value="Peptidase_C26"/>
    <property type="match status" value="1"/>
</dbReference>
<dbReference type="GO" id="GO:0033969">
    <property type="term" value="F:gamma-glutamyl-gamma-aminobutyrate hydrolase activity"/>
    <property type="evidence" value="ECO:0007669"/>
    <property type="project" value="TreeGrafter"/>
</dbReference>
<dbReference type="PANTHER" id="PTHR43235:SF1">
    <property type="entry name" value="GLUTAMINE AMIDOTRANSFERASE PB2B2.05-RELATED"/>
    <property type="match status" value="1"/>
</dbReference>
<dbReference type="SUPFAM" id="SSF52317">
    <property type="entry name" value="Class I glutamine amidotransferase-like"/>
    <property type="match status" value="1"/>
</dbReference>
<sequence length="239" mass="25592">MSTPPMIATTTYREVASTGIWTQEAVWLPDAYLAPLRRAGGTAAVLPPDAPDRAGAALDRMDGLYLTGGYDVDPALYDAARHPETDAPRADRDAWELALLAAAVERGMPVLGVCRGAQLLNVARGGTLHQHVPDVVGHTGYQRGDAVFRPVEVSLQPGTVLARCHPAMRAVPVYHHQAIDRLGRGLVVSARSVDGLIEAIEDPALAFCVAVQWHPEHDPGQVGLWEAFVEASRAYAARA</sequence>
<dbReference type="EMBL" id="JAUHQB010000001">
    <property type="protein sequence ID" value="MDN4481985.1"/>
    <property type="molecule type" value="Genomic_DNA"/>
</dbReference>
<evidence type="ECO:0000313" key="2">
    <source>
        <dbReference type="Proteomes" id="UP001172756"/>
    </source>
</evidence>
<gene>
    <name evidence="1" type="ORF">QQ002_00335</name>
</gene>
<evidence type="ECO:0000313" key="1">
    <source>
        <dbReference type="EMBL" id="MDN4481985.1"/>
    </source>
</evidence>
<dbReference type="GO" id="GO:0005829">
    <property type="term" value="C:cytosol"/>
    <property type="evidence" value="ECO:0007669"/>
    <property type="project" value="TreeGrafter"/>
</dbReference>
<proteinExistence type="predicted"/>
<dbReference type="AlphaFoldDB" id="A0AB35MDZ0"/>